<gene>
    <name evidence="2" type="ORF">GCM10007067_26200</name>
</gene>
<protein>
    <recommendedName>
        <fullName evidence="4">Adhesin</fullName>
    </recommendedName>
</protein>
<dbReference type="RefSeq" id="WP_189457359.1">
    <property type="nucleotide sequence ID" value="NZ_BMYD01000005.1"/>
</dbReference>
<sequence length="203" mass="19783">MNRLRALGWFALAVTTAGHAASPGDRAHVGGSAVRDAQGRIALNQAAGHGNAQANVAAIAVATDAGLLRLDVGQRVTAGDATRDASARLDGQALSNTRGLLSINQVAGGGNAQANAFGLGRADLASGAPSLGQHVEGLGDAALAAVAGNAPIETAATAVPLREAVIAGDALRGSQGAVQLNQTAGTGNRAANTIVLLLPGSAP</sequence>
<evidence type="ECO:0008006" key="4">
    <source>
        <dbReference type="Google" id="ProtNLM"/>
    </source>
</evidence>
<feature type="signal peptide" evidence="1">
    <location>
        <begin position="1"/>
        <end position="20"/>
    </location>
</feature>
<keyword evidence="1" id="KW-0732">Signal</keyword>
<evidence type="ECO:0000313" key="3">
    <source>
        <dbReference type="Proteomes" id="UP000646426"/>
    </source>
</evidence>
<dbReference type="EMBL" id="BMYD01000005">
    <property type="protein sequence ID" value="GHA87114.1"/>
    <property type="molecule type" value="Genomic_DNA"/>
</dbReference>
<accession>A0A918T3V1</accession>
<comment type="caution">
    <text evidence="2">The sequence shown here is derived from an EMBL/GenBank/DDBJ whole genome shotgun (WGS) entry which is preliminary data.</text>
</comment>
<feature type="chain" id="PRO_5037640971" description="Adhesin" evidence="1">
    <location>
        <begin position="21"/>
        <end position="203"/>
    </location>
</feature>
<evidence type="ECO:0000256" key="1">
    <source>
        <dbReference type="SAM" id="SignalP"/>
    </source>
</evidence>
<reference evidence="2" key="1">
    <citation type="journal article" date="2014" name="Int. J. Syst. Evol. Microbiol.">
        <title>Complete genome sequence of Corynebacterium casei LMG S-19264T (=DSM 44701T), isolated from a smear-ripened cheese.</title>
        <authorList>
            <consortium name="US DOE Joint Genome Institute (JGI-PGF)"/>
            <person name="Walter F."/>
            <person name="Albersmeier A."/>
            <person name="Kalinowski J."/>
            <person name="Ruckert C."/>
        </authorList>
    </citation>
    <scope>NUCLEOTIDE SEQUENCE</scope>
    <source>
        <strain evidence="2">KCTC 23077</strain>
    </source>
</reference>
<evidence type="ECO:0000313" key="2">
    <source>
        <dbReference type="EMBL" id="GHA87114.1"/>
    </source>
</evidence>
<reference evidence="2" key="2">
    <citation type="submission" date="2020-09" db="EMBL/GenBank/DDBJ databases">
        <authorList>
            <person name="Sun Q."/>
            <person name="Kim S."/>
        </authorList>
    </citation>
    <scope>NUCLEOTIDE SEQUENCE</scope>
    <source>
        <strain evidence="2">KCTC 23077</strain>
    </source>
</reference>
<name>A0A918T3V1_9GAMM</name>
<dbReference type="AlphaFoldDB" id="A0A918T3V1"/>
<proteinExistence type="predicted"/>
<keyword evidence="3" id="KW-1185">Reference proteome</keyword>
<dbReference type="Proteomes" id="UP000646426">
    <property type="component" value="Unassembled WGS sequence"/>
</dbReference>
<organism evidence="2 3">
    <name type="scientific">Cognatilysobacter bugurensis</name>
    <dbReference type="NCBI Taxonomy" id="543356"/>
    <lineage>
        <taxon>Bacteria</taxon>
        <taxon>Pseudomonadati</taxon>
        <taxon>Pseudomonadota</taxon>
        <taxon>Gammaproteobacteria</taxon>
        <taxon>Lysobacterales</taxon>
        <taxon>Lysobacteraceae</taxon>
        <taxon>Cognatilysobacter</taxon>
    </lineage>
</organism>